<keyword evidence="3" id="KW-0999">Mitochondrion inner membrane</keyword>
<keyword evidence="4" id="KW-0809">Transit peptide</keyword>
<evidence type="ECO:0000313" key="7">
    <source>
        <dbReference type="EMBL" id="JAV55275.1"/>
    </source>
</evidence>
<evidence type="ECO:0000256" key="5">
    <source>
        <dbReference type="ARBA" id="ARBA00023128"/>
    </source>
</evidence>
<comment type="subcellular location">
    <subcellularLocation>
        <location evidence="1">Mitochondrion inner membrane</location>
        <topology evidence="1">Peripheral membrane protein</topology>
        <orientation evidence="1">Matrix side</orientation>
    </subcellularLocation>
</comment>
<comment type="similarity">
    <text evidence="2">Belongs to the COA8 family.</text>
</comment>
<proteinExistence type="inferred from homology"/>
<dbReference type="GO" id="GO:0005743">
    <property type="term" value="C:mitochondrial inner membrane"/>
    <property type="evidence" value="ECO:0007669"/>
    <property type="project" value="UniProtKB-SubCell"/>
</dbReference>
<keyword evidence="5" id="KW-0496">Mitochondrion</keyword>
<keyword evidence="6" id="KW-0472">Membrane</keyword>
<dbReference type="PANTHER" id="PTHR31107">
    <property type="entry name" value="APOPTOGENIC PROTEIN 1, MITOCHONDRIAL"/>
    <property type="match status" value="1"/>
</dbReference>
<evidence type="ECO:0000256" key="6">
    <source>
        <dbReference type="ARBA" id="ARBA00023136"/>
    </source>
</evidence>
<dbReference type="AlphaFoldDB" id="A0A1Y1K6G6"/>
<dbReference type="EMBL" id="GEZM01095899">
    <property type="protein sequence ID" value="JAV55275.1"/>
    <property type="molecule type" value="Transcribed_RNA"/>
</dbReference>
<evidence type="ECO:0000256" key="3">
    <source>
        <dbReference type="ARBA" id="ARBA00022792"/>
    </source>
</evidence>
<accession>A0A1Y1K6G6</accession>
<dbReference type="Pfam" id="PF10231">
    <property type="entry name" value="COA8"/>
    <property type="match status" value="1"/>
</dbReference>
<evidence type="ECO:0008006" key="8">
    <source>
        <dbReference type="Google" id="ProtNLM"/>
    </source>
</evidence>
<evidence type="ECO:0000256" key="2">
    <source>
        <dbReference type="ARBA" id="ARBA00005453"/>
    </source>
</evidence>
<dbReference type="PANTHER" id="PTHR31107:SF2">
    <property type="entry name" value="CYTOCHROME C OXIDASE ASSEMBLY FACTOR 8"/>
    <property type="match status" value="1"/>
</dbReference>
<evidence type="ECO:0000256" key="4">
    <source>
        <dbReference type="ARBA" id="ARBA00022946"/>
    </source>
</evidence>
<evidence type="ECO:0000256" key="1">
    <source>
        <dbReference type="ARBA" id="ARBA00004443"/>
    </source>
</evidence>
<reference evidence="7" key="1">
    <citation type="journal article" date="2016" name="Sci. Rep.">
        <title>Molecular characterization of firefly nuptial gifts: a multi-omics approach sheds light on postcopulatory sexual selection.</title>
        <authorList>
            <person name="Al-Wathiqui N."/>
            <person name="Fallon T.R."/>
            <person name="South A."/>
            <person name="Weng J.K."/>
            <person name="Lewis S.M."/>
        </authorList>
    </citation>
    <scope>NUCLEOTIDE SEQUENCE</scope>
</reference>
<sequence length="172" mass="20477">MNYIKSINSHVKTASTSKLINSVRKNSRNPYAKFLDKCIRSPIIVIPESNKVDIIGPPNSQSNLRPIIRQQLPKETVLQQKLRTFQDETQAWNEDFWSKHNVKFLQQKEEFVKSSESAQPLSSDEMSQFYKKFLDDNWKSHVSYNFEWYKRNFRILYLALRVSLERFKKVSR</sequence>
<dbReference type="GO" id="GO:0097193">
    <property type="term" value="P:intrinsic apoptotic signaling pathway"/>
    <property type="evidence" value="ECO:0007669"/>
    <property type="project" value="InterPro"/>
</dbReference>
<organism evidence="7">
    <name type="scientific">Photinus pyralis</name>
    <name type="common">Common eastern firefly</name>
    <name type="synonym">Lampyris pyralis</name>
    <dbReference type="NCBI Taxonomy" id="7054"/>
    <lineage>
        <taxon>Eukaryota</taxon>
        <taxon>Metazoa</taxon>
        <taxon>Ecdysozoa</taxon>
        <taxon>Arthropoda</taxon>
        <taxon>Hexapoda</taxon>
        <taxon>Insecta</taxon>
        <taxon>Pterygota</taxon>
        <taxon>Neoptera</taxon>
        <taxon>Endopterygota</taxon>
        <taxon>Coleoptera</taxon>
        <taxon>Polyphaga</taxon>
        <taxon>Elateriformia</taxon>
        <taxon>Elateroidea</taxon>
        <taxon>Lampyridae</taxon>
        <taxon>Lampyrinae</taxon>
        <taxon>Photinus</taxon>
    </lineage>
</organism>
<dbReference type="InterPro" id="IPR018796">
    <property type="entry name" value="COA8"/>
</dbReference>
<name>A0A1Y1K6G6_PHOPY</name>
<protein>
    <recommendedName>
        <fullName evidence="8">APOPT family protein CG14806, mitochondrial</fullName>
    </recommendedName>
</protein>